<keyword evidence="3" id="KW-1185">Reference proteome</keyword>
<gene>
    <name evidence="2" type="ORF">HG263_16740</name>
</gene>
<dbReference type="Proteomes" id="UP000586305">
    <property type="component" value="Unassembled WGS sequence"/>
</dbReference>
<dbReference type="GO" id="GO:0051920">
    <property type="term" value="F:peroxiredoxin activity"/>
    <property type="evidence" value="ECO:0007669"/>
    <property type="project" value="InterPro"/>
</dbReference>
<proteinExistence type="predicted"/>
<evidence type="ECO:0000259" key="1">
    <source>
        <dbReference type="Pfam" id="PF02627"/>
    </source>
</evidence>
<reference evidence="2 3" key="1">
    <citation type="submission" date="2020-04" db="EMBL/GenBank/DDBJ databases">
        <title>Pseudoalteromonas caenipelagi sp. nov., isolated from a tidal flat.</title>
        <authorList>
            <person name="Park S."/>
            <person name="Yoon J.-H."/>
        </authorList>
    </citation>
    <scope>NUCLEOTIDE SEQUENCE [LARGE SCALE GENOMIC DNA]</scope>
    <source>
        <strain evidence="2 3">JBTF-M23</strain>
    </source>
</reference>
<evidence type="ECO:0000313" key="2">
    <source>
        <dbReference type="EMBL" id="NOU52178.1"/>
    </source>
</evidence>
<dbReference type="PANTHER" id="PTHR34846">
    <property type="entry name" value="4-CARBOXYMUCONOLACTONE DECARBOXYLASE FAMILY PROTEIN (AFU_ORTHOLOGUE AFUA_6G11590)"/>
    <property type="match status" value="1"/>
</dbReference>
<feature type="domain" description="Carboxymuconolactone decarboxylase-like" evidence="1">
    <location>
        <begin position="41"/>
        <end position="98"/>
    </location>
</feature>
<dbReference type="InterPro" id="IPR003779">
    <property type="entry name" value="CMD-like"/>
</dbReference>
<evidence type="ECO:0000313" key="3">
    <source>
        <dbReference type="Proteomes" id="UP000586305"/>
    </source>
</evidence>
<dbReference type="InterPro" id="IPR029032">
    <property type="entry name" value="AhpD-like"/>
</dbReference>
<dbReference type="PANTHER" id="PTHR34846:SF10">
    <property type="entry name" value="CYTOPLASMIC PROTEIN"/>
    <property type="match status" value="1"/>
</dbReference>
<accession>A0A849VHJ6</accession>
<dbReference type="Pfam" id="PF02627">
    <property type="entry name" value="CMD"/>
    <property type="match status" value="1"/>
</dbReference>
<name>A0A849VHJ6_9GAMM</name>
<dbReference type="EMBL" id="JABBPG010000008">
    <property type="protein sequence ID" value="NOU52178.1"/>
    <property type="molecule type" value="Genomic_DNA"/>
</dbReference>
<dbReference type="Gene3D" id="1.20.1290.10">
    <property type="entry name" value="AhpD-like"/>
    <property type="match status" value="1"/>
</dbReference>
<dbReference type="SUPFAM" id="SSF69118">
    <property type="entry name" value="AhpD-like"/>
    <property type="match status" value="1"/>
</dbReference>
<dbReference type="RefSeq" id="WP_171627236.1">
    <property type="nucleotide sequence ID" value="NZ_JABBPG010000008.1"/>
</dbReference>
<organism evidence="2 3">
    <name type="scientific">Pseudoalteromonas caenipelagi</name>
    <dbReference type="NCBI Taxonomy" id="2726988"/>
    <lineage>
        <taxon>Bacteria</taxon>
        <taxon>Pseudomonadati</taxon>
        <taxon>Pseudomonadota</taxon>
        <taxon>Gammaproteobacteria</taxon>
        <taxon>Alteromonadales</taxon>
        <taxon>Pseudoalteromonadaceae</taxon>
        <taxon>Pseudoalteromonas</taxon>
    </lineage>
</organism>
<protein>
    <submittedName>
        <fullName evidence="2">Carboxymuconolactone decarboxylase family protein</fullName>
    </submittedName>
</protein>
<dbReference type="InterPro" id="IPR004675">
    <property type="entry name" value="AhpD_core"/>
</dbReference>
<dbReference type="AlphaFoldDB" id="A0A849VHJ6"/>
<dbReference type="NCBIfam" id="TIGR00778">
    <property type="entry name" value="ahpD_dom"/>
    <property type="match status" value="1"/>
</dbReference>
<comment type="caution">
    <text evidence="2">The sequence shown here is derived from an EMBL/GenBank/DDBJ whole genome shotgun (WGS) entry which is preliminary data.</text>
</comment>
<sequence>MTQRLNYFTTVPAAMDILLTQEHYLKEQFETSHTLSITILALVKLRVSQINQCAYCIDMHSKEAIAQGESTERLIGLSAWRGIPLYNDIERCALEWAELMTRTQSVSQHDFAKARIVFSDRDLVNLTIAVNAINSWNKMTKAFNPSLF</sequence>